<reference evidence="1 2" key="1">
    <citation type="journal article" date="2006" name="Appl. Environ. Microbiol.">
        <title>Isolation and sequencing of a temperate transducing phage for Pasteurella multocida.</title>
        <authorList>
            <person name="Campoy S."/>
            <person name="Aranda J."/>
            <person name="Alvarez G."/>
            <person name="Barbe J."/>
            <person name="Llagostera M."/>
        </authorList>
    </citation>
    <scope>NUCLEOTIDE SEQUENCE</scope>
</reference>
<proteinExistence type="predicted"/>
<evidence type="ECO:0000313" key="1">
    <source>
        <dbReference type="EMBL" id="AAZ93674.1"/>
    </source>
</evidence>
<sequence length="71" mass="8343">MILNFKDYAVIYEQENFIHVTKGTMFDLSSDKKLFRISVRLFDKDKTLITDQLDELILSGELKTIRACRRG</sequence>
<organism evidence="1 2">
    <name type="scientific">Pasteurella phage F108</name>
    <dbReference type="NCBI Taxonomy" id="2911430"/>
    <lineage>
        <taxon>Viruses</taxon>
        <taxon>Duplodnaviria</taxon>
        <taxon>Heunggongvirae</taxon>
        <taxon>Uroviricota</taxon>
        <taxon>Caudoviricetes</taxon>
        <taxon>Peduoviridae</taxon>
        <taxon>Irtavirus</taxon>
        <taxon>Irtavirus F108</taxon>
    </lineage>
</organism>
<dbReference type="Proteomes" id="UP000002403">
    <property type="component" value="Segment"/>
</dbReference>
<dbReference type="KEGG" id="vg:4156043"/>
<keyword evidence="2" id="KW-1185">Reference proteome</keyword>
<dbReference type="EMBL" id="DQ114220">
    <property type="protein sequence ID" value="AAZ93674.1"/>
    <property type="molecule type" value="Genomic_DNA"/>
</dbReference>
<protein>
    <submittedName>
        <fullName evidence="1">Uncharacterized protein</fullName>
    </submittedName>
</protein>
<accession>Q1I0Y1</accession>
<dbReference type="RefSeq" id="YP_654750.1">
    <property type="nucleotide sequence ID" value="NC_008193.1"/>
</dbReference>
<name>Q1I0Y1_9CAUD</name>
<dbReference type="GeneID" id="4156043"/>
<evidence type="ECO:0000313" key="2">
    <source>
        <dbReference type="Proteomes" id="UP000002403"/>
    </source>
</evidence>